<dbReference type="RefSeq" id="WP_229836942.1">
    <property type="nucleotide sequence ID" value="NZ_BMZS01000004.1"/>
</dbReference>
<dbReference type="AlphaFoldDB" id="A0A919CPC2"/>
<sequence>MLAKRLSGIADGPRIELAVTGEAAPTAGRTPEILVRHGLPEAGGGLTRRVGSLGCAVYGAPGFADGRALPLAPADVATLPWLGFVEEQQHYVTMRWLREQVRDRPPVARLMRTDLMIAAAAGGIGVAVLPCYLGDAQPELMRLTAPIEALRADYWAIAHPDLSRNPSVRAVASWIVEAFQALERGPQQGG</sequence>
<dbReference type="GO" id="GO:0006351">
    <property type="term" value="P:DNA-templated transcription"/>
    <property type="evidence" value="ECO:0007669"/>
    <property type="project" value="TreeGrafter"/>
</dbReference>
<dbReference type="SUPFAM" id="SSF53850">
    <property type="entry name" value="Periplasmic binding protein-like II"/>
    <property type="match status" value="1"/>
</dbReference>
<gene>
    <name evidence="3" type="ORF">GCM10017083_19240</name>
</gene>
<dbReference type="InterPro" id="IPR058163">
    <property type="entry name" value="LysR-type_TF_proteobact-type"/>
</dbReference>
<dbReference type="Gene3D" id="3.40.190.290">
    <property type="match status" value="1"/>
</dbReference>
<dbReference type="InterPro" id="IPR005119">
    <property type="entry name" value="LysR_subst-bd"/>
</dbReference>
<comment type="caution">
    <text evidence="3">The sequence shown here is derived from an EMBL/GenBank/DDBJ whole genome shotgun (WGS) entry which is preliminary data.</text>
</comment>
<accession>A0A919CPC2</accession>
<evidence type="ECO:0000259" key="2">
    <source>
        <dbReference type="Pfam" id="PF03466"/>
    </source>
</evidence>
<dbReference type="GO" id="GO:0043565">
    <property type="term" value="F:sequence-specific DNA binding"/>
    <property type="evidence" value="ECO:0007669"/>
    <property type="project" value="TreeGrafter"/>
</dbReference>
<dbReference type="GO" id="GO:0003700">
    <property type="term" value="F:DNA-binding transcription factor activity"/>
    <property type="evidence" value="ECO:0007669"/>
    <property type="project" value="TreeGrafter"/>
</dbReference>
<dbReference type="PANTHER" id="PTHR30537">
    <property type="entry name" value="HTH-TYPE TRANSCRIPTIONAL REGULATOR"/>
    <property type="match status" value="1"/>
</dbReference>
<evidence type="ECO:0000256" key="1">
    <source>
        <dbReference type="ARBA" id="ARBA00009437"/>
    </source>
</evidence>
<comment type="similarity">
    <text evidence="1">Belongs to the LysR transcriptional regulatory family.</text>
</comment>
<name>A0A919CPC2_9PROT</name>
<dbReference type="EMBL" id="BMZS01000004">
    <property type="protein sequence ID" value="GHD48319.1"/>
    <property type="molecule type" value="Genomic_DNA"/>
</dbReference>
<dbReference type="Pfam" id="PF03466">
    <property type="entry name" value="LysR_substrate"/>
    <property type="match status" value="1"/>
</dbReference>
<evidence type="ECO:0000313" key="3">
    <source>
        <dbReference type="EMBL" id="GHD48319.1"/>
    </source>
</evidence>
<proteinExistence type="inferred from homology"/>
<evidence type="ECO:0000313" key="4">
    <source>
        <dbReference type="Proteomes" id="UP000630353"/>
    </source>
</evidence>
<keyword evidence="4" id="KW-1185">Reference proteome</keyword>
<feature type="domain" description="LysR substrate-binding" evidence="2">
    <location>
        <begin position="35"/>
        <end position="179"/>
    </location>
</feature>
<reference evidence="3" key="2">
    <citation type="submission" date="2020-09" db="EMBL/GenBank/DDBJ databases">
        <authorList>
            <person name="Sun Q."/>
            <person name="Kim S."/>
        </authorList>
    </citation>
    <scope>NUCLEOTIDE SEQUENCE</scope>
    <source>
        <strain evidence="3">KCTC 42651</strain>
    </source>
</reference>
<organism evidence="3 4">
    <name type="scientific">Thalassobaculum fulvum</name>
    <dbReference type="NCBI Taxonomy" id="1633335"/>
    <lineage>
        <taxon>Bacteria</taxon>
        <taxon>Pseudomonadati</taxon>
        <taxon>Pseudomonadota</taxon>
        <taxon>Alphaproteobacteria</taxon>
        <taxon>Rhodospirillales</taxon>
        <taxon>Thalassobaculaceae</taxon>
        <taxon>Thalassobaculum</taxon>
    </lineage>
</organism>
<protein>
    <recommendedName>
        <fullName evidence="2">LysR substrate-binding domain-containing protein</fullName>
    </recommendedName>
</protein>
<dbReference type="PANTHER" id="PTHR30537:SF3">
    <property type="entry name" value="TRANSCRIPTIONAL REGULATORY PROTEIN"/>
    <property type="match status" value="1"/>
</dbReference>
<dbReference type="Proteomes" id="UP000630353">
    <property type="component" value="Unassembled WGS sequence"/>
</dbReference>
<reference evidence="3" key="1">
    <citation type="journal article" date="2014" name="Int. J. Syst. Evol. Microbiol.">
        <title>Complete genome sequence of Corynebacterium casei LMG S-19264T (=DSM 44701T), isolated from a smear-ripened cheese.</title>
        <authorList>
            <consortium name="US DOE Joint Genome Institute (JGI-PGF)"/>
            <person name="Walter F."/>
            <person name="Albersmeier A."/>
            <person name="Kalinowski J."/>
            <person name="Ruckert C."/>
        </authorList>
    </citation>
    <scope>NUCLEOTIDE SEQUENCE</scope>
    <source>
        <strain evidence="3">KCTC 42651</strain>
    </source>
</reference>